<protein>
    <submittedName>
        <fullName evidence="2">Putative membrane protein</fullName>
    </submittedName>
</protein>
<feature type="transmembrane region" description="Helical" evidence="1">
    <location>
        <begin position="52"/>
        <end position="73"/>
    </location>
</feature>
<dbReference type="RefSeq" id="WP_094578256.1">
    <property type="nucleotide sequence ID" value="NZ_JBHEEL010000007.1"/>
</dbReference>
<dbReference type="Pfam" id="PF14248">
    <property type="entry name" value="DUF4345"/>
    <property type="match status" value="1"/>
</dbReference>
<evidence type="ECO:0000313" key="2">
    <source>
        <dbReference type="EMBL" id="OYR11323.1"/>
    </source>
</evidence>
<reference evidence="2 3" key="1">
    <citation type="submission" date="2017-07" db="EMBL/GenBank/DDBJ databases">
        <title>Phylogenetic study on the rhizospheric bacterium Ochrobactrum sp. A44.</title>
        <authorList>
            <person name="Krzyzanowska D.M."/>
            <person name="Ossowicki A."/>
            <person name="Rajewska M."/>
            <person name="Maciag T."/>
            <person name="Kaczynski Z."/>
            <person name="Czerwicka M."/>
            <person name="Jafra S."/>
        </authorList>
    </citation>
    <scope>NUCLEOTIDE SEQUENCE [LARGE SCALE GENOMIC DNA]</scope>
    <source>
        <strain evidence="2 3">PR17</strain>
    </source>
</reference>
<accession>A0A256F962</accession>
<organism evidence="2 3">
    <name type="scientific">Brucella rhizosphaerae</name>
    <dbReference type="NCBI Taxonomy" id="571254"/>
    <lineage>
        <taxon>Bacteria</taxon>
        <taxon>Pseudomonadati</taxon>
        <taxon>Pseudomonadota</taxon>
        <taxon>Alphaproteobacteria</taxon>
        <taxon>Hyphomicrobiales</taxon>
        <taxon>Brucellaceae</taxon>
        <taxon>Brucella/Ochrobactrum group</taxon>
        <taxon>Brucella</taxon>
    </lineage>
</organism>
<gene>
    <name evidence="2" type="ORF">CEV32_1621</name>
</gene>
<dbReference type="EMBL" id="NNRK01000033">
    <property type="protein sequence ID" value="OYR11323.1"/>
    <property type="molecule type" value="Genomic_DNA"/>
</dbReference>
<keyword evidence="1" id="KW-1133">Transmembrane helix</keyword>
<dbReference type="InterPro" id="IPR025597">
    <property type="entry name" value="DUF4345"/>
</dbReference>
<dbReference type="OrthoDB" id="9808658at2"/>
<keyword evidence="1" id="KW-0472">Membrane</keyword>
<evidence type="ECO:0000313" key="3">
    <source>
        <dbReference type="Proteomes" id="UP000216345"/>
    </source>
</evidence>
<keyword evidence="3" id="KW-1185">Reference proteome</keyword>
<dbReference type="Proteomes" id="UP000216345">
    <property type="component" value="Unassembled WGS sequence"/>
</dbReference>
<dbReference type="eggNOG" id="ENOG503341Q">
    <property type="taxonomic scope" value="Bacteria"/>
</dbReference>
<feature type="transmembrane region" description="Helical" evidence="1">
    <location>
        <begin position="79"/>
        <end position="95"/>
    </location>
</feature>
<proteinExistence type="predicted"/>
<feature type="transmembrane region" description="Helical" evidence="1">
    <location>
        <begin position="12"/>
        <end position="31"/>
    </location>
</feature>
<comment type="caution">
    <text evidence="2">The sequence shown here is derived from an EMBL/GenBank/DDBJ whole genome shotgun (WGS) entry which is preliminary data.</text>
</comment>
<feature type="transmembrane region" description="Helical" evidence="1">
    <location>
        <begin position="107"/>
        <end position="128"/>
    </location>
</feature>
<evidence type="ECO:0000256" key="1">
    <source>
        <dbReference type="SAM" id="Phobius"/>
    </source>
</evidence>
<keyword evidence="1" id="KW-0812">Transmembrane</keyword>
<dbReference type="AlphaFoldDB" id="A0A256F962"/>
<sequence>MEFYLPTTTGEWLAWSAAVVTAFVGIVMLFAPGITMKLMRLQPINARPEAYSSIRAVLAGPYLGIGLGCLIFAQPFLWVVLGAAWGFALFGRFISMMSDKGGTFYNIIAAVIEFALAAGPLLYAFGFVS</sequence>
<name>A0A256F962_9HYPH</name>